<dbReference type="GO" id="GO:0009360">
    <property type="term" value="C:DNA polymerase III complex"/>
    <property type="evidence" value="ECO:0007669"/>
    <property type="project" value="InterPro"/>
</dbReference>
<sequence length="540" mass="60773">MTFYLKYRPQTVDELDLDSVRKQLTQVLISKSLPHAFLFVGSRGLGKTSAARILAKAINCQRQVARSKLQEDRKKKTADLKLETWNSAIEPCNQCEACLSINQGRALDMIEIDGASNRGIDDIRDLRDKIKLAPAALSKKVYVIDEVHMLTKEAFNALLKTLEEPPDHAIFILATTEPEKLPATIISRCFVVNFNRPKPEEIKRAMRRVARGEKLKIDEGTLDLLAASADGSFRDAVKNLEQLAFSGKIIDKKLFDEVFQKTQEIDLLTFLKTKDVKLALGWIKQINEAGKDWKSLLQSLLSTLRDKLLAYYGVGEATVDFSEADLKELIRFLSRASLEMKSAPIPHLPLELAIIQFCNSSSKFQVASSKLDRGKESGKVEKAIETPTEGERQKADPPVGGQNLESRIEKTEEENGRQKEEEKGNPICELGDVEKNWEKILQMVKPQNHSVEALLRSARPKAVQGHSVIIEVFYEFHKGRLETEKCRQIVENSLRGVLNKSKILVSYILGDKQKRRAPKIVAGQGNETELVQAAEEIFNK</sequence>
<proteinExistence type="inferred from homology"/>
<feature type="compositionally biased region" description="Basic and acidic residues" evidence="4">
    <location>
        <begin position="375"/>
        <end position="395"/>
    </location>
</feature>
<reference evidence="6 7" key="1">
    <citation type="journal article" date="2016" name="Nat. Commun.">
        <title>Thousands of microbial genomes shed light on interconnected biogeochemical processes in an aquifer system.</title>
        <authorList>
            <person name="Anantharaman K."/>
            <person name="Brown C.T."/>
            <person name="Hug L.A."/>
            <person name="Sharon I."/>
            <person name="Castelle C.J."/>
            <person name="Probst A.J."/>
            <person name="Thomas B.C."/>
            <person name="Singh A."/>
            <person name="Wilkins M.J."/>
            <person name="Karaoz U."/>
            <person name="Brodie E.L."/>
            <person name="Williams K.H."/>
            <person name="Hubbard S.S."/>
            <person name="Banfield J.F."/>
        </authorList>
    </citation>
    <scope>NUCLEOTIDE SEQUENCE [LARGE SCALE GENOMIC DNA]</scope>
</reference>
<comment type="catalytic activity">
    <reaction evidence="2 3">
        <text>DNA(n) + a 2'-deoxyribonucleoside 5'-triphosphate = DNA(n+1) + diphosphate</text>
        <dbReference type="Rhea" id="RHEA:22508"/>
        <dbReference type="Rhea" id="RHEA-COMP:17339"/>
        <dbReference type="Rhea" id="RHEA-COMP:17340"/>
        <dbReference type="ChEBI" id="CHEBI:33019"/>
        <dbReference type="ChEBI" id="CHEBI:61560"/>
        <dbReference type="ChEBI" id="CHEBI:173112"/>
        <dbReference type="EC" id="2.7.7.7"/>
    </reaction>
</comment>
<dbReference type="GO" id="GO:0003677">
    <property type="term" value="F:DNA binding"/>
    <property type="evidence" value="ECO:0007669"/>
    <property type="project" value="InterPro"/>
</dbReference>
<dbReference type="Gene3D" id="1.10.8.60">
    <property type="match status" value="1"/>
</dbReference>
<comment type="caution">
    <text evidence="6">The sequence shown here is derived from an EMBL/GenBank/DDBJ whole genome shotgun (WGS) entry which is preliminary data.</text>
</comment>
<organism evidence="6 7">
    <name type="scientific">Candidatus Beckwithbacteria bacterium RBG_13_42_9</name>
    <dbReference type="NCBI Taxonomy" id="1797457"/>
    <lineage>
        <taxon>Bacteria</taxon>
        <taxon>Candidatus Beckwithiibacteriota</taxon>
    </lineage>
</organism>
<gene>
    <name evidence="3" type="primary">dnaX</name>
    <name evidence="6" type="ORF">A2160_05800</name>
</gene>
<dbReference type="GO" id="GO:0005524">
    <property type="term" value="F:ATP binding"/>
    <property type="evidence" value="ECO:0007669"/>
    <property type="project" value="UniProtKB-KW"/>
</dbReference>
<dbReference type="Pfam" id="PF13177">
    <property type="entry name" value="DNA_pol3_delta2"/>
    <property type="match status" value="1"/>
</dbReference>
<evidence type="ECO:0000259" key="5">
    <source>
        <dbReference type="SMART" id="SM00382"/>
    </source>
</evidence>
<dbReference type="GO" id="GO:0003887">
    <property type="term" value="F:DNA-directed DNA polymerase activity"/>
    <property type="evidence" value="ECO:0007669"/>
    <property type="project" value="UniProtKB-KW"/>
</dbReference>
<dbReference type="InterPro" id="IPR048448">
    <property type="entry name" value="DnaX-like_C"/>
</dbReference>
<dbReference type="Gene3D" id="3.40.50.300">
    <property type="entry name" value="P-loop containing nucleotide triphosphate hydrolases"/>
    <property type="match status" value="1"/>
</dbReference>
<feature type="domain" description="AAA+ ATPase" evidence="5">
    <location>
        <begin position="33"/>
        <end position="198"/>
    </location>
</feature>
<feature type="region of interest" description="Disordered" evidence="4">
    <location>
        <begin position="375"/>
        <end position="428"/>
    </location>
</feature>
<dbReference type="Proteomes" id="UP000177006">
    <property type="component" value="Unassembled WGS sequence"/>
</dbReference>
<dbReference type="InterPro" id="IPR003593">
    <property type="entry name" value="AAA+_ATPase"/>
</dbReference>
<evidence type="ECO:0000313" key="6">
    <source>
        <dbReference type="EMBL" id="OGD62869.1"/>
    </source>
</evidence>
<dbReference type="CDD" id="cd00009">
    <property type="entry name" value="AAA"/>
    <property type="match status" value="1"/>
</dbReference>
<dbReference type="Pfam" id="PF20964">
    <property type="entry name" value="DnaX_C"/>
    <property type="match status" value="1"/>
</dbReference>
<dbReference type="EMBL" id="MEZK01000015">
    <property type="protein sequence ID" value="OGD62869.1"/>
    <property type="molecule type" value="Genomic_DNA"/>
</dbReference>
<evidence type="ECO:0000256" key="2">
    <source>
        <dbReference type="ARBA" id="ARBA00049244"/>
    </source>
</evidence>
<evidence type="ECO:0000256" key="3">
    <source>
        <dbReference type="RuleBase" id="RU364063"/>
    </source>
</evidence>
<feature type="compositionally biased region" description="Basic and acidic residues" evidence="4">
    <location>
        <begin position="406"/>
        <end position="424"/>
    </location>
</feature>
<keyword evidence="3" id="KW-0067">ATP-binding</keyword>
<dbReference type="STRING" id="1797457.A2160_05800"/>
<keyword evidence="3" id="KW-0235">DNA replication</keyword>
<comment type="subunit">
    <text evidence="3">DNA polymerase III contains a core (composed of alpha, epsilon and theta chains) that associates with a tau subunit. This core dimerizes to form the POLIII' complex. PolIII' associates with the gamma complex (composed of gamma, delta, delta', psi and chi chains) and with the beta chain to form the complete DNA polymerase III complex.</text>
</comment>
<keyword evidence="3" id="KW-0547">Nucleotide-binding</keyword>
<accession>A0A1F5E631</accession>
<name>A0A1F5E631_9BACT</name>
<comment type="function">
    <text evidence="3">DNA polymerase III is a complex, multichain enzyme responsible for most of the replicative synthesis in bacteria. This DNA polymerase also exhibits 3' to 5' exonuclease activity.</text>
</comment>
<dbReference type="NCBIfam" id="TIGR02397">
    <property type="entry name" value="dnaX_nterm"/>
    <property type="match status" value="1"/>
</dbReference>
<dbReference type="InterPro" id="IPR012763">
    <property type="entry name" value="DNA_pol_III_sug/sutau_N"/>
</dbReference>
<evidence type="ECO:0000256" key="1">
    <source>
        <dbReference type="ARBA" id="ARBA00022932"/>
    </source>
</evidence>
<dbReference type="GO" id="GO:0006261">
    <property type="term" value="P:DNA-templated DNA replication"/>
    <property type="evidence" value="ECO:0007669"/>
    <property type="project" value="TreeGrafter"/>
</dbReference>
<dbReference type="PANTHER" id="PTHR11669">
    <property type="entry name" value="REPLICATION FACTOR C / DNA POLYMERASE III GAMMA-TAU SUBUNIT"/>
    <property type="match status" value="1"/>
</dbReference>
<dbReference type="PANTHER" id="PTHR11669:SF0">
    <property type="entry name" value="PROTEIN STICHEL-LIKE 2"/>
    <property type="match status" value="1"/>
</dbReference>
<dbReference type="Gene3D" id="1.20.272.10">
    <property type="match status" value="1"/>
</dbReference>
<dbReference type="InterPro" id="IPR008921">
    <property type="entry name" value="DNA_pol3_clamp-load_cplx_C"/>
</dbReference>
<keyword evidence="3" id="KW-0548">Nucleotidyltransferase</keyword>
<dbReference type="InterPro" id="IPR050238">
    <property type="entry name" value="DNA_Rep/Repair_Clamp_Loader"/>
</dbReference>
<keyword evidence="3" id="KW-0808">Transferase</keyword>
<dbReference type="AlphaFoldDB" id="A0A1F5E631"/>
<dbReference type="InterPro" id="IPR027417">
    <property type="entry name" value="P-loop_NTPase"/>
</dbReference>
<evidence type="ECO:0000313" key="7">
    <source>
        <dbReference type="Proteomes" id="UP000177006"/>
    </source>
</evidence>
<protein>
    <recommendedName>
        <fullName evidence="3">DNA polymerase III subunit gamma/tau</fullName>
        <ecNumber evidence="3">2.7.7.7</ecNumber>
    </recommendedName>
</protein>
<dbReference type="SMART" id="SM00382">
    <property type="entry name" value="AAA"/>
    <property type="match status" value="1"/>
</dbReference>
<evidence type="ECO:0000256" key="4">
    <source>
        <dbReference type="SAM" id="MobiDB-lite"/>
    </source>
</evidence>
<dbReference type="EC" id="2.7.7.7" evidence="3"/>
<keyword evidence="1 3" id="KW-0239">DNA-directed DNA polymerase</keyword>
<dbReference type="SUPFAM" id="SSF52540">
    <property type="entry name" value="P-loop containing nucleoside triphosphate hydrolases"/>
    <property type="match status" value="1"/>
</dbReference>
<comment type="similarity">
    <text evidence="3">Belongs to the DnaX/STICHEL family.</text>
</comment>
<dbReference type="SUPFAM" id="SSF48019">
    <property type="entry name" value="post-AAA+ oligomerization domain-like"/>
    <property type="match status" value="1"/>
</dbReference>